<organism evidence="3 4">
    <name type="scientific">Ambispora gerdemannii</name>
    <dbReference type="NCBI Taxonomy" id="144530"/>
    <lineage>
        <taxon>Eukaryota</taxon>
        <taxon>Fungi</taxon>
        <taxon>Fungi incertae sedis</taxon>
        <taxon>Mucoromycota</taxon>
        <taxon>Glomeromycotina</taxon>
        <taxon>Glomeromycetes</taxon>
        <taxon>Archaeosporales</taxon>
        <taxon>Ambisporaceae</taxon>
        <taxon>Ambispora</taxon>
    </lineage>
</organism>
<evidence type="ECO:0000256" key="1">
    <source>
        <dbReference type="SAM" id="MobiDB-lite"/>
    </source>
</evidence>
<comment type="caution">
    <text evidence="3">The sequence shown here is derived from an EMBL/GenBank/DDBJ whole genome shotgun (WGS) entry which is preliminary data.</text>
</comment>
<feature type="transmembrane region" description="Helical" evidence="2">
    <location>
        <begin position="170"/>
        <end position="190"/>
    </location>
</feature>
<accession>A0A9N8ZPL1</accession>
<feature type="transmembrane region" description="Helical" evidence="2">
    <location>
        <begin position="57"/>
        <end position="77"/>
    </location>
</feature>
<feature type="transmembrane region" description="Helical" evidence="2">
    <location>
        <begin position="131"/>
        <end position="150"/>
    </location>
</feature>
<keyword evidence="2" id="KW-0812">Transmembrane</keyword>
<dbReference type="AlphaFoldDB" id="A0A9N8ZPL1"/>
<evidence type="ECO:0000256" key="2">
    <source>
        <dbReference type="SAM" id="Phobius"/>
    </source>
</evidence>
<dbReference type="OrthoDB" id="2389677at2759"/>
<evidence type="ECO:0000313" key="3">
    <source>
        <dbReference type="EMBL" id="CAG8503377.1"/>
    </source>
</evidence>
<keyword evidence="4" id="KW-1185">Reference proteome</keyword>
<feature type="transmembrane region" description="Helical" evidence="2">
    <location>
        <begin position="31"/>
        <end position="50"/>
    </location>
</feature>
<dbReference type="Proteomes" id="UP000789831">
    <property type="component" value="Unassembled WGS sequence"/>
</dbReference>
<protein>
    <submittedName>
        <fullName evidence="3">11490_t:CDS:1</fullName>
    </submittedName>
</protein>
<name>A0A9N8ZPL1_9GLOM</name>
<keyword evidence="2" id="KW-1133">Transmembrane helix</keyword>
<feature type="transmembrane region" description="Helical" evidence="2">
    <location>
        <begin position="241"/>
        <end position="261"/>
    </location>
</feature>
<evidence type="ECO:0000313" key="4">
    <source>
        <dbReference type="Proteomes" id="UP000789831"/>
    </source>
</evidence>
<proteinExistence type="predicted"/>
<feature type="transmembrane region" description="Helical" evidence="2">
    <location>
        <begin position="89"/>
        <end position="110"/>
    </location>
</feature>
<reference evidence="3" key="1">
    <citation type="submission" date="2021-06" db="EMBL/GenBank/DDBJ databases">
        <authorList>
            <person name="Kallberg Y."/>
            <person name="Tangrot J."/>
            <person name="Rosling A."/>
        </authorList>
    </citation>
    <scope>NUCLEOTIDE SEQUENCE</scope>
    <source>
        <strain evidence="3">MT106</strain>
    </source>
</reference>
<feature type="compositionally biased region" description="Basic and acidic residues" evidence="1">
    <location>
        <begin position="280"/>
        <end position="292"/>
    </location>
</feature>
<dbReference type="EMBL" id="CAJVPL010000496">
    <property type="protein sequence ID" value="CAG8503377.1"/>
    <property type="molecule type" value="Genomic_DNA"/>
</dbReference>
<gene>
    <name evidence="3" type="ORF">AGERDE_LOCUS4361</name>
</gene>
<keyword evidence="2" id="KW-0472">Membrane</keyword>
<sequence length="300" mass="34389">MGGHPETSGEKHESEELNEILLRSAPTTTPSVVFVIMFSITTLLLAYRGLGTLRAFYLRLLLFSLTRDITFMFRMAWSSSHSETQQIAVAAAVFEVGGTFLVLWAVYTLLEDWRLFLLYGAPNYKKQGRKLLFFIRFNVMSFSALSLIAAANEYSRKMKDYDLGVLLRKISIIGFTAILLLILGLIPYYASTIPAVYHHIGVRNKIALPLFVGPLLLLIGRVYQIALYFSPKLSDVVRNQWWYYLFVTTPEVLLCFMYGIINFEKFFYLKYDELVNEEEHKGGDEGHKEKVTASEFLSQH</sequence>
<feature type="transmembrane region" description="Helical" evidence="2">
    <location>
        <begin position="210"/>
        <end position="229"/>
    </location>
</feature>
<feature type="region of interest" description="Disordered" evidence="1">
    <location>
        <begin position="280"/>
        <end position="300"/>
    </location>
</feature>